<dbReference type="Pfam" id="PF13411">
    <property type="entry name" value="MerR_1"/>
    <property type="match status" value="1"/>
</dbReference>
<proteinExistence type="predicted"/>
<dbReference type="SUPFAM" id="SSF46955">
    <property type="entry name" value="Putative DNA-binding domain"/>
    <property type="match status" value="1"/>
</dbReference>
<name>A0A5S4FXN8_9ACTN</name>
<dbReference type="Gene3D" id="1.10.1660.10">
    <property type="match status" value="1"/>
</dbReference>
<dbReference type="PROSITE" id="PS50937">
    <property type="entry name" value="HTH_MERR_2"/>
    <property type="match status" value="1"/>
</dbReference>
<feature type="domain" description="HTH merR-type" evidence="5">
    <location>
        <begin position="3"/>
        <end position="71"/>
    </location>
</feature>
<comment type="caution">
    <text evidence="6">The sequence shown here is derived from an EMBL/GenBank/DDBJ whole genome shotgun (WGS) entry which is preliminary data.</text>
</comment>
<dbReference type="PRINTS" id="PR00040">
    <property type="entry name" value="HTHMERR"/>
</dbReference>
<evidence type="ECO:0000256" key="2">
    <source>
        <dbReference type="ARBA" id="ARBA00023015"/>
    </source>
</evidence>
<dbReference type="RefSeq" id="WP_138668769.1">
    <property type="nucleotide sequence ID" value="NZ_VCKY01000093.1"/>
</dbReference>
<evidence type="ECO:0000256" key="1">
    <source>
        <dbReference type="ARBA" id="ARBA00022491"/>
    </source>
</evidence>
<keyword evidence="3" id="KW-0238">DNA-binding</keyword>
<evidence type="ECO:0000313" key="6">
    <source>
        <dbReference type="EMBL" id="TMR16109.1"/>
    </source>
</evidence>
<keyword evidence="2" id="KW-0805">Transcription regulation</keyword>
<dbReference type="InterPro" id="IPR000551">
    <property type="entry name" value="MerR-type_HTH_dom"/>
</dbReference>
<evidence type="ECO:0000256" key="3">
    <source>
        <dbReference type="ARBA" id="ARBA00023125"/>
    </source>
</evidence>
<dbReference type="GO" id="GO:0003700">
    <property type="term" value="F:DNA-binding transcription factor activity"/>
    <property type="evidence" value="ECO:0007669"/>
    <property type="project" value="InterPro"/>
</dbReference>
<reference evidence="6 7" key="1">
    <citation type="submission" date="2019-05" db="EMBL/GenBank/DDBJ databases">
        <title>Draft genome sequence of Nonomuraea turkmeniaca DSM 43926.</title>
        <authorList>
            <person name="Saricaoglu S."/>
            <person name="Isik K."/>
        </authorList>
    </citation>
    <scope>NUCLEOTIDE SEQUENCE [LARGE SCALE GENOMIC DNA]</scope>
    <source>
        <strain evidence="6 7">DSM 43926</strain>
    </source>
</reference>
<accession>A0A5S4FXN8</accession>
<dbReference type="SMART" id="SM00422">
    <property type="entry name" value="HTH_MERR"/>
    <property type="match status" value="1"/>
</dbReference>
<dbReference type="OrthoDB" id="9802039at2"/>
<dbReference type="PANTHER" id="PTHR30204">
    <property type="entry name" value="REDOX-CYCLING DRUG-SENSING TRANSCRIPTIONAL ACTIVATOR SOXR"/>
    <property type="match status" value="1"/>
</dbReference>
<dbReference type="GO" id="GO:0003677">
    <property type="term" value="F:DNA binding"/>
    <property type="evidence" value="ECO:0007669"/>
    <property type="project" value="UniProtKB-KW"/>
</dbReference>
<protein>
    <submittedName>
        <fullName evidence="6">MerR family transcriptional regulator</fullName>
    </submittedName>
</protein>
<dbReference type="EMBL" id="VCKY01000093">
    <property type="protein sequence ID" value="TMR16109.1"/>
    <property type="molecule type" value="Genomic_DNA"/>
</dbReference>
<dbReference type="InterPro" id="IPR047057">
    <property type="entry name" value="MerR_fam"/>
</dbReference>
<gene>
    <name evidence="6" type="ORF">ETD86_25920</name>
</gene>
<evidence type="ECO:0000259" key="5">
    <source>
        <dbReference type="PROSITE" id="PS50937"/>
    </source>
</evidence>
<keyword evidence="7" id="KW-1185">Reference proteome</keyword>
<dbReference type="AlphaFoldDB" id="A0A5S4FXN8"/>
<keyword evidence="4" id="KW-0804">Transcription</keyword>
<organism evidence="6 7">
    <name type="scientific">Nonomuraea turkmeniaca</name>
    <dbReference type="NCBI Taxonomy" id="103838"/>
    <lineage>
        <taxon>Bacteria</taxon>
        <taxon>Bacillati</taxon>
        <taxon>Actinomycetota</taxon>
        <taxon>Actinomycetes</taxon>
        <taxon>Streptosporangiales</taxon>
        <taxon>Streptosporangiaceae</taxon>
        <taxon>Nonomuraea</taxon>
    </lineage>
</organism>
<dbReference type="PANTHER" id="PTHR30204:SF69">
    <property type="entry name" value="MERR-FAMILY TRANSCRIPTIONAL REGULATOR"/>
    <property type="match status" value="1"/>
</dbReference>
<evidence type="ECO:0000313" key="7">
    <source>
        <dbReference type="Proteomes" id="UP000309128"/>
    </source>
</evidence>
<keyword evidence="1" id="KW-0678">Repressor</keyword>
<dbReference type="Proteomes" id="UP000309128">
    <property type="component" value="Unassembled WGS sequence"/>
</dbReference>
<evidence type="ECO:0000256" key="4">
    <source>
        <dbReference type="ARBA" id="ARBA00023163"/>
    </source>
</evidence>
<dbReference type="InterPro" id="IPR009061">
    <property type="entry name" value="DNA-bd_dom_put_sf"/>
</dbReference>
<sequence length="142" mass="15745">MDLVPIGEAARLVGMNASALRYYEERGLVTPVTRSGGRRMYGRQELRRLAFLRTMQQLGIPLDTAGAVLDAPGEAWRATAAEQIDVLEQLVNRAKAAQWVLRHAIECPAEHPAVECETWIGMVDQLLEGYTFAELAGKHLTE</sequence>